<evidence type="ECO:0000313" key="2">
    <source>
        <dbReference type="EMBL" id="GIF21921.1"/>
    </source>
</evidence>
<keyword evidence="1" id="KW-0472">Membrane</keyword>
<accession>A0A919TTP6</accession>
<proteinExistence type="predicted"/>
<evidence type="ECO:0000256" key="1">
    <source>
        <dbReference type="SAM" id="Phobius"/>
    </source>
</evidence>
<feature type="transmembrane region" description="Helical" evidence="1">
    <location>
        <begin position="21"/>
        <end position="42"/>
    </location>
</feature>
<protein>
    <submittedName>
        <fullName evidence="2">Uncharacterized protein</fullName>
    </submittedName>
</protein>
<keyword evidence="3" id="KW-1185">Reference proteome</keyword>
<dbReference type="Proteomes" id="UP000623608">
    <property type="component" value="Unassembled WGS sequence"/>
</dbReference>
<name>A0A919TTP6_9ACTN</name>
<organism evidence="2 3">
    <name type="scientific">Paractinoplanes tereljensis</name>
    <dbReference type="NCBI Taxonomy" id="571912"/>
    <lineage>
        <taxon>Bacteria</taxon>
        <taxon>Bacillati</taxon>
        <taxon>Actinomycetota</taxon>
        <taxon>Actinomycetes</taxon>
        <taxon>Micromonosporales</taxon>
        <taxon>Micromonosporaceae</taxon>
        <taxon>Paractinoplanes</taxon>
    </lineage>
</organism>
<dbReference type="PANTHER" id="PTHR42305:SF1">
    <property type="entry name" value="MEMBRANE PROTEIN RV1733C-RELATED"/>
    <property type="match status" value="1"/>
</dbReference>
<keyword evidence="1" id="KW-1133">Transmembrane helix</keyword>
<comment type="caution">
    <text evidence="2">The sequence shown here is derived from an EMBL/GenBank/DDBJ whole genome shotgun (WGS) entry which is preliminary data.</text>
</comment>
<feature type="transmembrane region" description="Helical" evidence="1">
    <location>
        <begin position="128"/>
        <end position="150"/>
    </location>
</feature>
<evidence type="ECO:0000313" key="3">
    <source>
        <dbReference type="Proteomes" id="UP000623608"/>
    </source>
</evidence>
<dbReference type="AlphaFoldDB" id="A0A919TTP6"/>
<dbReference type="EMBL" id="BOMY01000033">
    <property type="protein sequence ID" value="GIF21921.1"/>
    <property type="molecule type" value="Genomic_DNA"/>
</dbReference>
<sequence>MAARLCWGRNPLRRREDRLEGWLNAVLLLAFLLIGSTLAAHLSRSTYREQTRVVAWERQHRFEVWAMLLETPTPAAKARWKAPDGTPRVGRVIADPATSVAGTWVTVWVDENGAPASPPLRRSPVTSAAGVAIAAIILVAVGILLVWLPCRLLLNRFRLRAWQAEWLRVGPRWSRYR</sequence>
<reference evidence="2" key="1">
    <citation type="submission" date="2021-01" db="EMBL/GenBank/DDBJ databases">
        <title>Whole genome shotgun sequence of Actinoplanes tereljensis NBRC 105297.</title>
        <authorList>
            <person name="Komaki H."/>
            <person name="Tamura T."/>
        </authorList>
    </citation>
    <scope>NUCLEOTIDE SEQUENCE</scope>
    <source>
        <strain evidence="2">NBRC 105297</strain>
    </source>
</reference>
<dbReference type="PANTHER" id="PTHR42305">
    <property type="entry name" value="MEMBRANE PROTEIN RV1733C-RELATED"/>
    <property type="match status" value="1"/>
</dbReference>
<keyword evidence="1" id="KW-0812">Transmembrane</keyword>
<gene>
    <name evidence="2" type="ORF">Ate02nite_46510</name>
</gene>
<dbReference type="InterPro" id="IPR039708">
    <property type="entry name" value="MT1774/Rv1733c-like"/>
</dbReference>